<dbReference type="RefSeq" id="WP_106588994.1">
    <property type="nucleotide sequence ID" value="NZ_PYAV01000008.1"/>
</dbReference>
<comment type="caution">
    <text evidence="3">The sequence shown here is derived from an EMBL/GenBank/DDBJ whole genome shotgun (WGS) entry which is preliminary data.</text>
</comment>
<dbReference type="OrthoDB" id="9807630at2"/>
<dbReference type="PANTHER" id="PTHR43434:SF1">
    <property type="entry name" value="PHOSPHOGLYCOLATE PHOSPHATASE"/>
    <property type="match status" value="1"/>
</dbReference>
<evidence type="ECO:0000256" key="2">
    <source>
        <dbReference type="ARBA" id="ARBA00022842"/>
    </source>
</evidence>
<dbReference type="InterPro" id="IPR023214">
    <property type="entry name" value="HAD_sf"/>
</dbReference>
<dbReference type="InterPro" id="IPR036412">
    <property type="entry name" value="HAD-like_sf"/>
</dbReference>
<gene>
    <name evidence="3" type="ORF">B0H94_108135</name>
</gene>
<protein>
    <submittedName>
        <fullName evidence="3">Phosphoglycolate phosphatase</fullName>
    </submittedName>
</protein>
<dbReference type="InterPro" id="IPR041492">
    <property type="entry name" value="HAD_2"/>
</dbReference>
<keyword evidence="2" id="KW-0460">Magnesium</keyword>
<dbReference type="Gene3D" id="3.40.50.1000">
    <property type="entry name" value="HAD superfamily/HAD-like"/>
    <property type="match status" value="1"/>
</dbReference>
<reference evidence="3 4" key="1">
    <citation type="submission" date="2018-03" db="EMBL/GenBank/DDBJ databases">
        <title>Genomic Encyclopedia of Type Strains, Phase III (KMG-III): the genomes of soil and plant-associated and newly described type strains.</title>
        <authorList>
            <person name="Whitman W."/>
        </authorList>
    </citation>
    <scope>NUCLEOTIDE SEQUENCE [LARGE SCALE GENOMIC DNA]</scope>
    <source>
        <strain evidence="3 4">CGMCC 1.07653</strain>
    </source>
</reference>
<dbReference type="GO" id="GO:0005829">
    <property type="term" value="C:cytosol"/>
    <property type="evidence" value="ECO:0007669"/>
    <property type="project" value="TreeGrafter"/>
</dbReference>
<dbReference type="Pfam" id="PF13419">
    <property type="entry name" value="HAD_2"/>
    <property type="match status" value="1"/>
</dbReference>
<organism evidence="3 4">
    <name type="scientific">Salsuginibacillus halophilus</name>
    <dbReference type="NCBI Taxonomy" id="517424"/>
    <lineage>
        <taxon>Bacteria</taxon>
        <taxon>Bacillati</taxon>
        <taxon>Bacillota</taxon>
        <taxon>Bacilli</taxon>
        <taxon>Bacillales</taxon>
        <taxon>Bacillaceae</taxon>
        <taxon>Salsuginibacillus</taxon>
    </lineage>
</organism>
<evidence type="ECO:0000313" key="4">
    <source>
        <dbReference type="Proteomes" id="UP000242310"/>
    </source>
</evidence>
<dbReference type="GO" id="GO:0006281">
    <property type="term" value="P:DNA repair"/>
    <property type="evidence" value="ECO:0007669"/>
    <property type="project" value="TreeGrafter"/>
</dbReference>
<sequence length="217" mass="23402">MYQGVMFDMDQTLVASNLNFAEMRAGCFRILKEAKIHVPAAYGEAPPPASLIELARSYEINEGFSGLVEKMFSWVARCEAEGMKEAVAEPGALETVSALKGKVPMTVVTNNASASARKALDTTQLAPYIDFVIGRDDMNALKPAASGIEAVLEAYPHIEPSAWVMVGDSWIDGKAANEAGVPFVSYCASDLETNGVETAHTIDHLTELIQMTARKEV</sequence>
<accession>A0A2P8HE88</accession>
<dbReference type="EMBL" id="PYAV01000008">
    <property type="protein sequence ID" value="PSL44522.1"/>
    <property type="molecule type" value="Genomic_DNA"/>
</dbReference>
<dbReference type="PANTHER" id="PTHR43434">
    <property type="entry name" value="PHOSPHOGLYCOLATE PHOSPHATASE"/>
    <property type="match status" value="1"/>
</dbReference>
<dbReference type="SFLD" id="SFLDG01129">
    <property type="entry name" value="C1.5:_HAD__Beta-PGM__Phosphata"/>
    <property type="match status" value="1"/>
</dbReference>
<dbReference type="SFLD" id="SFLDS00003">
    <property type="entry name" value="Haloacid_Dehalogenase"/>
    <property type="match status" value="1"/>
</dbReference>
<proteinExistence type="predicted"/>
<dbReference type="InterPro" id="IPR050155">
    <property type="entry name" value="HAD-like_hydrolase_sf"/>
</dbReference>
<name>A0A2P8HE88_9BACI</name>
<dbReference type="AlphaFoldDB" id="A0A2P8HE88"/>
<dbReference type="SUPFAM" id="SSF56784">
    <property type="entry name" value="HAD-like"/>
    <property type="match status" value="1"/>
</dbReference>
<dbReference type="Proteomes" id="UP000242310">
    <property type="component" value="Unassembled WGS sequence"/>
</dbReference>
<keyword evidence="4" id="KW-1185">Reference proteome</keyword>
<evidence type="ECO:0000256" key="1">
    <source>
        <dbReference type="ARBA" id="ARBA00022801"/>
    </source>
</evidence>
<keyword evidence="1" id="KW-0378">Hydrolase</keyword>
<dbReference type="GO" id="GO:0008967">
    <property type="term" value="F:phosphoglycolate phosphatase activity"/>
    <property type="evidence" value="ECO:0007669"/>
    <property type="project" value="TreeGrafter"/>
</dbReference>
<evidence type="ECO:0000313" key="3">
    <source>
        <dbReference type="EMBL" id="PSL44522.1"/>
    </source>
</evidence>